<organism evidence="1 2">
    <name type="scientific">Stephania cephalantha</name>
    <dbReference type="NCBI Taxonomy" id="152367"/>
    <lineage>
        <taxon>Eukaryota</taxon>
        <taxon>Viridiplantae</taxon>
        <taxon>Streptophyta</taxon>
        <taxon>Embryophyta</taxon>
        <taxon>Tracheophyta</taxon>
        <taxon>Spermatophyta</taxon>
        <taxon>Magnoliopsida</taxon>
        <taxon>Ranunculales</taxon>
        <taxon>Menispermaceae</taxon>
        <taxon>Menispermoideae</taxon>
        <taxon>Cissampelideae</taxon>
        <taxon>Stephania</taxon>
    </lineage>
</organism>
<keyword evidence="2" id="KW-1185">Reference proteome</keyword>
<sequence length="187" mass="20910">MEAFDCQPKVEAHLRPIITRSSDCSSRGEPVVKSTQESGCTFSSCTTAEDVQEVEEQKPILIKRYLKESIALHRLLIPHESQQKSIDEDGSKDFPCNNPFKRRKLEDVYLKQQQDISEQVSQVTEAEKPVELLSTTPGSQESVTSKPTKNIVVHKAVKKTVSKLKNNKSCSNSANSNSSILSFFKPL</sequence>
<proteinExistence type="predicted"/>
<comment type="caution">
    <text evidence="1">The sequence shown here is derived from an EMBL/GenBank/DDBJ whole genome shotgun (WGS) entry which is preliminary data.</text>
</comment>
<dbReference type="Proteomes" id="UP001419268">
    <property type="component" value="Unassembled WGS sequence"/>
</dbReference>
<accession>A0AAP0NUI1</accession>
<dbReference type="EMBL" id="JBBNAG010000007">
    <property type="protein sequence ID" value="KAK9118210.1"/>
    <property type="molecule type" value="Genomic_DNA"/>
</dbReference>
<name>A0AAP0NUI1_9MAGN</name>
<reference evidence="1 2" key="1">
    <citation type="submission" date="2024-01" db="EMBL/GenBank/DDBJ databases">
        <title>Genome assemblies of Stephania.</title>
        <authorList>
            <person name="Yang L."/>
        </authorList>
    </citation>
    <scope>NUCLEOTIDE SEQUENCE [LARGE SCALE GENOMIC DNA]</scope>
    <source>
        <strain evidence="1">JXDWG</strain>
        <tissue evidence="1">Leaf</tissue>
    </source>
</reference>
<protein>
    <submittedName>
        <fullName evidence="1">Uncharacterized protein</fullName>
    </submittedName>
</protein>
<dbReference type="AlphaFoldDB" id="A0AAP0NUI1"/>
<evidence type="ECO:0000313" key="2">
    <source>
        <dbReference type="Proteomes" id="UP001419268"/>
    </source>
</evidence>
<evidence type="ECO:0000313" key="1">
    <source>
        <dbReference type="EMBL" id="KAK9118210.1"/>
    </source>
</evidence>
<gene>
    <name evidence="1" type="ORF">Scep_016303</name>
</gene>